<gene>
    <name evidence="2" type="ORF">NCTC9426_01114</name>
</gene>
<evidence type="ECO:0000259" key="1">
    <source>
        <dbReference type="Pfam" id="PF10106"/>
    </source>
</evidence>
<dbReference type="Pfam" id="PF10106">
    <property type="entry name" value="DUF2345"/>
    <property type="match status" value="1"/>
</dbReference>
<feature type="domain" description="DUF2345" evidence="1">
    <location>
        <begin position="13"/>
        <end position="80"/>
    </location>
</feature>
<proteinExistence type="predicted"/>
<dbReference type="EMBL" id="UGPZ01000002">
    <property type="protein sequence ID" value="STY91080.1"/>
    <property type="molecule type" value="Genomic_DNA"/>
</dbReference>
<evidence type="ECO:0000313" key="2">
    <source>
        <dbReference type="EMBL" id="STY91080.1"/>
    </source>
</evidence>
<dbReference type="Proteomes" id="UP000254133">
    <property type="component" value="Unassembled WGS sequence"/>
</dbReference>
<protein>
    <submittedName>
        <fullName evidence="2">Uncharacterized protein conserved in bacteria</fullName>
    </submittedName>
</protein>
<organism evidence="2 3">
    <name type="scientific">Moraxella bovis</name>
    <dbReference type="NCBI Taxonomy" id="476"/>
    <lineage>
        <taxon>Bacteria</taxon>
        <taxon>Pseudomonadati</taxon>
        <taxon>Pseudomonadota</taxon>
        <taxon>Gammaproteobacteria</taxon>
        <taxon>Moraxellales</taxon>
        <taxon>Moraxellaceae</taxon>
        <taxon>Moraxella</taxon>
    </lineage>
</organism>
<name>A0A378PS21_MORBO</name>
<sequence>MFTADKLMLMMPKIQIQAQSDDIEIIAEQVLKLISAKNNIEIVADKEIILTSNGSYIKIDKEGVEIGSPKKIKLHSSVEVLGG</sequence>
<accession>A0A378PS21</accession>
<dbReference type="InterPro" id="IPR018769">
    <property type="entry name" value="VgrG2_DUF2345"/>
</dbReference>
<evidence type="ECO:0000313" key="3">
    <source>
        <dbReference type="Proteomes" id="UP000254133"/>
    </source>
</evidence>
<reference evidence="2 3" key="1">
    <citation type="submission" date="2018-06" db="EMBL/GenBank/DDBJ databases">
        <authorList>
            <consortium name="Pathogen Informatics"/>
            <person name="Doyle S."/>
        </authorList>
    </citation>
    <scope>NUCLEOTIDE SEQUENCE [LARGE SCALE GENOMIC DNA]</scope>
    <source>
        <strain evidence="2 3">NCTC9426</strain>
    </source>
</reference>
<dbReference type="AlphaFoldDB" id="A0A378PS21"/>